<feature type="compositionally biased region" description="Polar residues" evidence="10">
    <location>
        <begin position="37"/>
        <end position="46"/>
    </location>
</feature>
<accession>A0ABS7BKX8</accession>
<comment type="caution">
    <text evidence="14">The sequence shown here is derived from an EMBL/GenBank/DDBJ whole genome shotgun (WGS) entry which is preliminary data.</text>
</comment>
<evidence type="ECO:0000256" key="6">
    <source>
        <dbReference type="ARBA" id="ARBA00023136"/>
    </source>
</evidence>
<dbReference type="SUPFAM" id="SSF56935">
    <property type="entry name" value="Porins"/>
    <property type="match status" value="1"/>
</dbReference>
<evidence type="ECO:0000256" key="11">
    <source>
        <dbReference type="SAM" id="SignalP"/>
    </source>
</evidence>
<dbReference type="Gene3D" id="2.170.130.10">
    <property type="entry name" value="TonB-dependent receptor, plug domain"/>
    <property type="match status" value="1"/>
</dbReference>
<feature type="region of interest" description="Disordered" evidence="10">
    <location>
        <begin position="32"/>
        <end position="74"/>
    </location>
</feature>
<evidence type="ECO:0000256" key="10">
    <source>
        <dbReference type="SAM" id="MobiDB-lite"/>
    </source>
</evidence>
<dbReference type="InterPro" id="IPR039426">
    <property type="entry name" value="TonB-dep_rcpt-like"/>
</dbReference>
<feature type="chain" id="PRO_5045050191" evidence="11">
    <location>
        <begin position="29"/>
        <end position="972"/>
    </location>
</feature>
<feature type="signal peptide" evidence="11">
    <location>
        <begin position="1"/>
        <end position="28"/>
    </location>
</feature>
<evidence type="ECO:0000256" key="5">
    <source>
        <dbReference type="ARBA" id="ARBA00023077"/>
    </source>
</evidence>
<dbReference type="InterPro" id="IPR037066">
    <property type="entry name" value="Plug_dom_sf"/>
</dbReference>
<comment type="subcellular location">
    <subcellularLocation>
        <location evidence="1 8">Cell outer membrane</location>
        <topology evidence="1 8">Multi-pass membrane protein</topology>
    </subcellularLocation>
</comment>
<dbReference type="PANTHER" id="PTHR40980">
    <property type="entry name" value="PLUG DOMAIN-CONTAINING PROTEIN"/>
    <property type="match status" value="1"/>
</dbReference>
<feature type="domain" description="TonB-dependent receptor-like beta-barrel" evidence="12">
    <location>
        <begin position="451"/>
        <end position="939"/>
    </location>
</feature>
<evidence type="ECO:0000256" key="7">
    <source>
        <dbReference type="ARBA" id="ARBA00023237"/>
    </source>
</evidence>
<dbReference type="NCBIfam" id="TIGR01782">
    <property type="entry name" value="TonB-Xanth-Caul"/>
    <property type="match status" value="1"/>
</dbReference>
<dbReference type="InterPro" id="IPR000531">
    <property type="entry name" value="Beta-barrel_TonB"/>
</dbReference>
<keyword evidence="4 8" id="KW-0812">Transmembrane</keyword>
<keyword evidence="5 9" id="KW-0798">TonB box</keyword>
<evidence type="ECO:0000256" key="9">
    <source>
        <dbReference type="RuleBase" id="RU003357"/>
    </source>
</evidence>
<keyword evidence="11" id="KW-0732">Signal</keyword>
<dbReference type="CDD" id="cd01347">
    <property type="entry name" value="ligand_gated_channel"/>
    <property type="match status" value="1"/>
</dbReference>
<evidence type="ECO:0000256" key="1">
    <source>
        <dbReference type="ARBA" id="ARBA00004571"/>
    </source>
</evidence>
<dbReference type="InterPro" id="IPR010104">
    <property type="entry name" value="TonB_rcpt_bac"/>
</dbReference>
<comment type="similarity">
    <text evidence="8 9">Belongs to the TonB-dependent receptor family.</text>
</comment>
<evidence type="ECO:0000259" key="13">
    <source>
        <dbReference type="Pfam" id="PF07715"/>
    </source>
</evidence>
<evidence type="ECO:0000256" key="2">
    <source>
        <dbReference type="ARBA" id="ARBA00022448"/>
    </source>
</evidence>
<proteinExistence type="inferred from homology"/>
<evidence type="ECO:0000313" key="14">
    <source>
        <dbReference type="EMBL" id="MBW6530268.1"/>
    </source>
</evidence>
<evidence type="ECO:0000313" key="15">
    <source>
        <dbReference type="Proteomes" id="UP000759103"/>
    </source>
</evidence>
<dbReference type="Pfam" id="PF00593">
    <property type="entry name" value="TonB_dep_Rec_b-barrel"/>
    <property type="match status" value="1"/>
</dbReference>
<sequence>MTQLQHGRGKILAGASLAALLVAGQAAAQDATAPVDGTQQSSTASPDPQAVLSDPSQQPGETGQPDGPVTTGGDIVVRGVRGSLLRSIQAKRNADTIVDAISSEELGKFPNRNVAEALANIPGVTVGRDGRGEGRDITVRGLGSNFAITTLNGRILPTDGTDRSFQFDVLPSEIISGAEVKKAVRASELEGSIGGNVDLRTARPLDRPGFHASAALEGQYNDLVDKGGYKASGVVSTTFADDTMGLLVGASYNKYKFRTDNLGEYSITDGTEAGYGIDFNRDGKVDPNAAGPAYIWPDYYSVGYVTGERERIGAAGAFQWKPSSRVELTIDGVYSHFDVTQHNYRSSNYLNPLGDDGSPRWDTASISVDRNNVVTGFAINDLVSEVLTTDEPRQSQTYQIGGRIDWRPVDQLKLAFDGYYGKATNNTGGRNRFVVAGVPGAAATFATRDNGLPDLAITLPGGRTIDQATNDDYRAHYIGIQGQDVSDEIKSAKVDGEYRINNGAFKAISFGAAWTDRRKNVTTVDNQYTTSCNYCGYPFTFGQIGADVVRPGQANILDKLPGNFPRNFPTFDIDTYLAALPRADNNPAVLNPNSCLDASGATIEGCALSPYPAGYSTQIIQDDLPASYRIRERTWAGYVQFNLAGERWRADIGGRLVATKVSSVGYGASIATIIPRAGTQDNAVAFNEVEPITGGGDYLRLLPAANFAYDLADGLRVRLAASQAISRPTFAELSPAKDATSAQSGTYIIYDAGNPNLKPTEANQLDLSLEYYPSNRLALTAAAFYKHITNFVSTVPVDVVVTPTAQPANQQQNFDFVEYQVRNGDSADVYGVEVGGQYFLDNGFGVQANLTYNRSRATSGDVTTDLPGAIPFSANGKLFYENHGIGAQVSYSFQSRFTYAQSGNLAYLPVKEDPYHEVSATLSYDLSSHLTVYAQGSNLLGQAVKRFNDLRNVPNFYEYSGRAFFFGVRGRL</sequence>
<evidence type="ECO:0000256" key="8">
    <source>
        <dbReference type="PROSITE-ProRule" id="PRU01360"/>
    </source>
</evidence>
<evidence type="ECO:0000256" key="4">
    <source>
        <dbReference type="ARBA" id="ARBA00022692"/>
    </source>
</evidence>
<protein>
    <submittedName>
        <fullName evidence="14">TonB-dependent receptor</fullName>
    </submittedName>
</protein>
<keyword evidence="15" id="KW-1185">Reference proteome</keyword>
<keyword evidence="7 8" id="KW-0998">Cell outer membrane</keyword>
<organism evidence="14 15">
    <name type="scientific">Sphingomonas citri</name>
    <dbReference type="NCBI Taxonomy" id="2862499"/>
    <lineage>
        <taxon>Bacteria</taxon>
        <taxon>Pseudomonadati</taxon>
        <taxon>Pseudomonadota</taxon>
        <taxon>Alphaproteobacteria</taxon>
        <taxon>Sphingomonadales</taxon>
        <taxon>Sphingomonadaceae</taxon>
        <taxon>Sphingomonas</taxon>
    </lineage>
</organism>
<dbReference type="Proteomes" id="UP000759103">
    <property type="component" value="Unassembled WGS sequence"/>
</dbReference>
<keyword evidence="6 8" id="KW-0472">Membrane</keyword>
<feature type="domain" description="TonB-dependent receptor plug" evidence="13">
    <location>
        <begin position="91"/>
        <end position="195"/>
    </location>
</feature>
<gene>
    <name evidence="14" type="ORF">KZ820_05920</name>
</gene>
<dbReference type="PANTHER" id="PTHR40980:SF3">
    <property type="entry name" value="TONB-DEPENDENT RECEPTOR-LIKE BETA-BARREL DOMAIN-CONTAINING PROTEIN"/>
    <property type="match status" value="1"/>
</dbReference>
<evidence type="ECO:0000256" key="3">
    <source>
        <dbReference type="ARBA" id="ARBA00022452"/>
    </source>
</evidence>
<reference evidence="14 15" key="1">
    <citation type="submission" date="2021-07" db="EMBL/GenBank/DDBJ databases">
        <title>Sphingomonas sp.</title>
        <authorList>
            <person name="Feng G."/>
            <person name="Li J."/>
            <person name="Pan M."/>
        </authorList>
    </citation>
    <scope>NUCLEOTIDE SEQUENCE [LARGE SCALE GENOMIC DNA]</scope>
    <source>
        <strain evidence="14 15">RRHST34</strain>
    </source>
</reference>
<keyword evidence="3 8" id="KW-1134">Transmembrane beta strand</keyword>
<dbReference type="RefSeq" id="WP_219747648.1">
    <property type="nucleotide sequence ID" value="NZ_JAHXZN010000001.1"/>
</dbReference>
<dbReference type="EMBL" id="JAHXZN010000001">
    <property type="protein sequence ID" value="MBW6530268.1"/>
    <property type="molecule type" value="Genomic_DNA"/>
</dbReference>
<dbReference type="Gene3D" id="2.40.170.20">
    <property type="entry name" value="TonB-dependent receptor, beta-barrel domain"/>
    <property type="match status" value="1"/>
</dbReference>
<dbReference type="Pfam" id="PF07715">
    <property type="entry name" value="Plug"/>
    <property type="match status" value="1"/>
</dbReference>
<dbReference type="InterPro" id="IPR012910">
    <property type="entry name" value="Plug_dom"/>
</dbReference>
<name>A0ABS7BKX8_9SPHN</name>
<dbReference type="InterPro" id="IPR036942">
    <property type="entry name" value="Beta-barrel_TonB_sf"/>
</dbReference>
<dbReference type="PROSITE" id="PS52016">
    <property type="entry name" value="TONB_DEPENDENT_REC_3"/>
    <property type="match status" value="1"/>
</dbReference>
<keyword evidence="14" id="KW-0675">Receptor</keyword>
<keyword evidence="2 8" id="KW-0813">Transport</keyword>
<evidence type="ECO:0000259" key="12">
    <source>
        <dbReference type="Pfam" id="PF00593"/>
    </source>
</evidence>